<dbReference type="RefSeq" id="WP_096406759.1">
    <property type="nucleotide sequence ID" value="NZ_AP017372.2"/>
</dbReference>
<reference evidence="2" key="1">
    <citation type="submission" date="2016-02" db="EMBL/GenBank/DDBJ databases">
        <title>Halorhodospira halochloris DSM-1059 complete genome, version 2.</title>
        <authorList>
            <person name="Tsukatani Y."/>
        </authorList>
    </citation>
    <scope>NUCLEOTIDE SEQUENCE</scope>
    <source>
        <strain evidence="2">DSM 1059</strain>
    </source>
</reference>
<dbReference type="Pfam" id="PF03372">
    <property type="entry name" value="Exo_endo_phos"/>
    <property type="match status" value="1"/>
</dbReference>
<dbReference type="GO" id="GO:0004527">
    <property type="term" value="F:exonuclease activity"/>
    <property type="evidence" value="ECO:0007669"/>
    <property type="project" value="UniProtKB-KW"/>
</dbReference>
<keyword evidence="2" id="KW-0540">Nuclease</keyword>
<feature type="domain" description="Endonuclease/exonuclease/phosphatase" evidence="1">
    <location>
        <begin position="31"/>
        <end position="259"/>
    </location>
</feature>
<proteinExistence type="predicted"/>
<evidence type="ECO:0000313" key="2">
    <source>
        <dbReference type="EMBL" id="BAU56641.1"/>
    </source>
</evidence>
<organism evidence="2 3">
    <name type="scientific">Halorhodospira halochloris</name>
    <name type="common">Ectothiorhodospira halochloris</name>
    <dbReference type="NCBI Taxonomy" id="1052"/>
    <lineage>
        <taxon>Bacteria</taxon>
        <taxon>Pseudomonadati</taxon>
        <taxon>Pseudomonadota</taxon>
        <taxon>Gammaproteobacteria</taxon>
        <taxon>Chromatiales</taxon>
        <taxon>Ectothiorhodospiraceae</taxon>
        <taxon>Halorhodospira</taxon>
    </lineage>
</organism>
<dbReference type="GO" id="GO:0016020">
    <property type="term" value="C:membrane"/>
    <property type="evidence" value="ECO:0007669"/>
    <property type="project" value="GOC"/>
</dbReference>
<dbReference type="Gene3D" id="3.60.10.10">
    <property type="entry name" value="Endonuclease/exonuclease/phosphatase"/>
    <property type="match status" value="1"/>
</dbReference>
<dbReference type="InterPro" id="IPR005135">
    <property type="entry name" value="Endo/exonuclease/phosphatase"/>
</dbReference>
<sequence length="276" mass="31537">MTNLSHRLPEGAYATLKPTHSAQSPDSIRLLSYNIQGGIETSRYHHYVTRGWKHVLPDQRRQTNLDRIGEWIAPYDVVGLQEVDGGSFRTGFMNQVEYLAYKADFPYWYIQTNRNMGQIAQQSNGLLCRYRPAEIREHRLPGVIPGRGALQIRFGSGSEALNVFQLHMALGRRARMRQLDYIADLVNCHRHVIVMGDFNCQSKSRELVRLGRRTRLSEPIHGLQTFPSWRPKRNIDHILVSETLTVERARVLDFPLSDHLPIAMELGLPGAVNMAA</sequence>
<dbReference type="InterPro" id="IPR051916">
    <property type="entry name" value="GPI-anchor_lipid_remodeler"/>
</dbReference>
<keyword evidence="2" id="KW-0378">Hydrolase</keyword>
<dbReference type="EMBL" id="AP017372">
    <property type="protein sequence ID" value="BAU56641.1"/>
    <property type="molecule type" value="Genomic_DNA"/>
</dbReference>
<dbReference type="PANTHER" id="PTHR14859:SF15">
    <property type="entry name" value="ENDONUCLEASE_EXONUCLEASE_PHOSPHATASE DOMAIN-CONTAINING PROTEIN"/>
    <property type="match status" value="1"/>
</dbReference>
<dbReference type="PANTHER" id="PTHR14859">
    <property type="entry name" value="CALCOFLUOR WHITE HYPERSENSITIVE PROTEIN PRECURSOR"/>
    <property type="match status" value="1"/>
</dbReference>
<dbReference type="InterPro" id="IPR036691">
    <property type="entry name" value="Endo/exonu/phosph_ase_sf"/>
</dbReference>
<dbReference type="Proteomes" id="UP000218890">
    <property type="component" value="Chromosome"/>
</dbReference>
<dbReference type="KEGG" id="hhk:HH1059_25580"/>
<gene>
    <name evidence="2" type="ORF">HH1059_25580</name>
</gene>
<keyword evidence="2" id="KW-0255">Endonuclease</keyword>
<name>A0A0X8X6Y6_HALHR</name>
<accession>A0A0X8X6Y6</accession>
<keyword evidence="3" id="KW-1185">Reference proteome</keyword>
<evidence type="ECO:0000259" key="1">
    <source>
        <dbReference type="Pfam" id="PF03372"/>
    </source>
</evidence>
<dbReference type="GO" id="GO:0006506">
    <property type="term" value="P:GPI anchor biosynthetic process"/>
    <property type="evidence" value="ECO:0007669"/>
    <property type="project" value="TreeGrafter"/>
</dbReference>
<dbReference type="GO" id="GO:0004519">
    <property type="term" value="F:endonuclease activity"/>
    <property type="evidence" value="ECO:0007669"/>
    <property type="project" value="UniProtKB-KW"/>
</dbReference>
<dbReference type="SUPFAM" id="SSF56219">
    <property type="entry name" value="DNase I-like"/>
    <property type="match status" value="1"/>
</dbReference>
<dbReference type="OrthoDB" id="5293344at2"/>
<evidence type="ECO:0000313" key="3">
    <source>
        <dbReference type="Proteomes" id="UP000218890"/>
    </source>
</evidence>
<protein>
    <submittedName>
        <fullName evidence="2">Endonuclease/exonuclease/phosphatase family protein</fullName>
    </submittedName>
</protein>
<dbReference type="AlphaFoldDB" id="A0A0X8X6Y6"/>